<evidence type="ECO:0000313" key="4">
    <source>
        <dbReference type="EMBL" id="GAA0152886.1"/>
    </source>
</evidence>
<protein>
    <recommendedName>
        <fullName evidence="6">Polymerase nucleotidyl transferase domain-containing protein</fullName>
    </recommendedName>
</protein>
<feature type="compositionally biased region" description="Basic and acidic residues" evidence="1">
    <location>
        <begin position="1087"/>
        <end position="1097"/>
    </location>
</feature>
<feature type="region of interest" description="Disordered" evidence="1">
    <location>
        <begin position="751"/>
        <end position="788"/>
    </location>
</feature>
<feature type="compositionally biased region" description="Polar residues" evidence="1">
    <location>
        <begin position="1221"/>
        <end position="1232"/>
    </location>
</feature>
<feature type="compositionally biased region" description="Polar residues" evidence="1">
    <location>
        <begin position="922"/>
        <end position="931"/>
    </location>
</feature>
<gene>
    <name evidence="4" type="ORF">LIER_11253</name>
</gene>
<feature type="region of interest" description="Disordered" evidence="1">
    <location>
        <begin position="1057"/>
        <end position="1169"/>
    </location>
</feature>
<feature type="region of interest" description="Disordered" evidence="1">
    <location>
        <begin position="922"/>
        <end position="960"/>
    </location>
</feature>
<feature type="compositionally biased region" description="Polar residues" evidence="1">
    <location>
        <begin position="402"/>
        <end position="424"/>
    </location>
</feature>
<accession>A0AAV3PQ70</accession>
<comment type="caution">
    <text evidence="4">The sequence shown here is derived from an EMBL/GenBank/DDBJ whole genome shotgun (WGS) entry which is preliminary data.</text>
</comment>
<evidence type="ECO:0000256" key="1">
    <source>
        <dbReference type="SAM" id="MobiDB-lite"/>
    </source>
</evidence>
<dbReference type="Gene3D" id="3.30.460.10">
    <property type="entry name" value="Beta Polymerase, domain 2"/>
    <property type="match status" value="1"/>
</dbReference>
<feature type="domain" description="PAP/OAS1 substrate-binding-related" evidence="3">
    <location>
        <begin position="175"/>
        <end position="367"/>
    </location>
</feature>
<dbReference type="Gene3D" id="1.10.1410.10">
    <property type="match status" value="1"/>
</dbReference>
<keyword evidence="5" id="KW-1185">Reference proteome</keyword>
<feature type="compositionally biased region" description="Polar residues" evidence="1">
    <location>
        <begin position="472"/>
        <end position="487"/>
    </location>
</feature>
<feature type="compositionally biased region" description="Polar residues" evidence="1">
    <location>
        <begin position="1147"/>
        <end position="1163"/>
    </location>
</feature>
<evidence type="ECO:0000259" key="3">
    <source>
        <dbReference type="Pfam" id="PF26180"/>
    </source>
</evidence>
<dbReference type="PANTHER" id="PTHR45979">
    <property type="entry name" value="PAP/OAS1 SUBSTRATE-BINDING DOMAIN SUPERFAMILY"/>
    <property type="match status" value="1"/>
</dbReference>
<feature type="compositionally biased region" description="Basic and acidic residues" evidence="1">
    <location>
        <begin position="1112"/>
        <end position="1145"/>
    </location>
</feature>
<dbReference type="InterPro" id="IPR054708">
    <property type="entry name" value="MTPAP-like_central"/>
</dbReference>
<feature type="compositionally biased region" description="Pro residues" evidence="1">
    <location>
        <begin position="1245"/>
        <end position="1255"/>
    </location>
</feature>
<dbReference type="SUPFAM" id="SSF81301">
    <property type="entry name" value="Nucleotidyltransferase"/>
    <property type="match status" value="1"/>
</dbReference>
<evidence type="ECO:0000259" key="2">
    <source>
        <dbReference type="Pfam" id="PF22600"/>
    </source>
</evidence>
<feature type="region of interest" description="Disordered" evidence="1">
    <location>
        <begin position="395"/>
        <end position="487"/>
    </location>
</feature>
<name>A0AAV3PQ70_LITER</name>
<dbReference type="InterPro" id="IPR058921">
    <property type="entry name" value="PAP/OAS1-rel"/>
</dbReference>
<dbReference type="InterPro" id="IPR043519">
    <property type="entry name" value="NT_sf"/>
</dbReference>
<dbReference type="Pfam" id="PF26180">
    <property type="entry name" value="PAP-OAS1"/>
    <property type="match status" value="1"/>
</dbReference>
<dbReference type="InterPro" id="IPR058920">
    <property type="entry name" value="PAP-OAS1-bd-rel"/>
</dbReference>
<dbReference type="AlphaFoldDB" id="A0AAV3PQ70"/>
<dbReference type="FunFam" id="1.10.1410.10:FF:000013">
    <property type="entry name" value="PAP/OAS1 substrate-binding domain superfamily"/>
    <property type="match status" value="1"/>
</dbReference>
<feature type="compositionally biased region" description="Low complexity" evidence="1">
    <location>
        <begin position="425"/>
        <end position="441"/>
    </location>
</feature>
<evidence type="ECO:0008006" key="6">
    <source>
        <dbReference type="Google" id="ProtNLM"/>
    </source>
</evidence>
<feature type="region of interest" description="Disordered" evidence="1">
    <location>
        <begin position="1191"/>
        <end position="1262"/>
    </location>
</feature>
<dbReference type="Proteomes" id="UP001454036">
    <property type="component" value="Unassembled WGS sequence"/>
</dbReference>
<dbReference type="PANTHER" id="PTHR45979:SF30">
    <property type="entry name" value="NUCLEOTIDYLTRANSFERASE"/>
    <property type="match status" value="1"/>
</dbReference>
<organism evidence="4 5">
    <name type="scientific">Lithospermum erythrorhizon</name>
    <name type="common">Purple gromwell</name>
    <name type="synonym">Lithospermum officinale var. erythrorhizon</name>
    <dbReference type="NCBI Taxonomy" id="34254"/>
    <lineage>
        <taxon>Eukaryota</taxon>
        <taxon>Viridiplantae</taxon>
        <taxon>Streptophyta</taxon>
        <taxon>Embryophyta</taxon>
        <taxon>Tracheophyta</taxon>
        <taxon>Spermatophyta</taxon>
        <taxon>Magnoliopsida</taxon>
        <taxon>eudicotyledons</taxon>
        <taxon>Gunneridae</taxon>
        <taxon>Pentapetalae</taxon>
        <taxon>asterids</taxon>
        <taxon>lamiids</taxon>
        <taxon>Boraginales</taxon>
        <taxon>Boraginaceae</taxon>
        <taxon>Boraginoideae</taxon>
        <taxon>Lithospermeae</taxon>
        <taxon>Lithospermum</taxon>
    </lineage>
</organism>
<feature type="domain" description="Poly(A) RNA polymerase mitochondrial-like central palm" evidence="2">
    <location>
        <begin position="42"/>
        <end position="162"/>
    </location>
</feature>
<sequence length="1262" mass="139059">MGESVDWLEAIGVFPNGLLPKAGPVLPVLDSERWKEAEERTAELIACIQPNTPSEEQRNAVADYVKGLIGECFPCQAFTFGSVPLKTYLPDGDIDLTAFSNNQSSKDSWAIQVRDMLEKEEKDENAEFCVKEVQYIQAEVKIIKCLVDNIVVDISFNQLGGLCTLCFLEEVDNLISQGHLFKRSVILIKAWCYYESRILGAHHGLISTYALETLVLYIFHVFNNSFSGPLEVLYRFLEFFSNFDWDNFCVSLWGPVPISSLPDVTAEPPRKDFGELLLSKLFLDACNSVYSVFPGGQENDGQPFVSKHFNVIDPLRVNNNLGRSVSKGNFFRIRSAFAFGAKRLARLLDCPKDNLISEVNQFFMNTWDRHGSGNRPDARGTNLLQLKLSSTHHLLETDDCKSNTNKRNANDNSSDGEAQNNGNISHSGSTYNNNYSSGSPSRVVEPPHAQFQRSRRNTGTFRDQTVGKDNHNQGVLSNGSPSHLESELLSNDTHGRFRFARTHSSPELTDPFGDTAVIFVPSAQDHDTADSDSGFHNHQQSALYVPNEELSSSSSIAGLQEEQDLVNIMASANLNGFSGHVPVPFNLASMGYNLHNLPTMVSSSNVYPYANFQFPHGSVTSHLTPYYPGYAMSSASDDAAGQSNDNSSPMLMNLRDFKNGHWQERDAASTGAFDLGNGNHERLHQDDKLQKVASDVIFFAPPWVNSSGNSFNEPSLATGRHESVWEANNLQLQDDRAGDYYADERAVSSRFSSAAHSDSLRSKSSSESSWNGSSQSTKGKTGKKGLSSEPAIAYDKGKLISGSMSNQTEVDELKGNSVQNMPTENTSRSPGPQTVASFHRFLNSYHEASQANSSDSIVPIASMLIGPGSQQNMADSLGLVAFYPTGPPIPFLTMMPVYNRPHEAGNSDALRKHFARVEALGNSVSGQNTDSPGGPDQSDDFRTSSSPRGMGPDPKSDILNSDFASHWQNLQFGRFCQNPRNETGHPIYPSPLRVPPVYLQGGFPLDGSGRPLSANMDIVSQLIGYGPCLTAVAPVQSLSTRPPSVYQCYVDEIPRQRHGTGTYLPNPKLSAWERHSSGNRRGSYKSNRNDNHSDREGNWNANGKPRNTPHSQNRDQAEKLNPRLDRLPSEGRADRAWSSHRHDSHPSYWSQNSALRSNASNKGPRNLAYGMYSTPTMRANGASLSYPNVQNSNFGSHGKQLGFGSLGPQGFSSTKEESHLSEGSQLRRSLNNPRFHGRSDHRSPPNHPSSPPNHPSSPHHRR</sequence>
<dbReference type="EMBL" id="BAABME010002071">
    <property type="protein sequence ID" value="GAA0152886.1"/>
    <property type="molecule type" value="Genomic_DNA"/>
</dbReference>
<dbReference type="FunFam" id="3.30.460.10:FF:000046">
    <property type="entry name" value="PAP/OAS1 substrate-binding domain superfamily"/>
    <property type="match status" value="1"/>
</dbReference>
<reference evidence="4 5" key="1">
    <citation type="submission" date="2024-01" db="EMBL/GenBank/DDBJ databases">
        <title>The complete chloroplast genome sequence of Lithospermum erythrorhizon: insights into the phylogenetic relationship among Boraginaceae species and the maternal lineages of purple gromwells.</title>
        <authorList>
            <person name="Okada T."/>
            <person name="Watanabe K."/>
        </authorList>
    </citation>
    <scope>NUCLEOTIDE SEQUENCE [LARGE SCALE GENOMIC DNA]</scope>
</reference>
<evidence type="ECO:0000313" key="5">
    <source>
        <dbReference type="Proteomes" id="UP001454036"/>
    </source>
</evidence>
<dbReference type="Pfam" id="PF22600">
    <property type="entry name" value="MTPAP-like_central"/>
    <property type="match status" value="1"/>
</dbReference>
<dbReference type="CDD" id="cd05402">
    <property type="entry name" value="NT_PAP_TUTase"/>
    <property type="match status" value="1"/>
</dbReference>
<dbReference type="SUPFAM" id="SSF81631">
    <property type="entry name" value="PAP/OAS1 substrate-binding domain"/>
    <property type="match status" value="1"/>
</dbReference>
<proteinExistence type="predicted"/>